<dbReference type="InterPro" id="IPR018485">
    <property type="entry name" value="FGGY_C"/>
</dbReference>
<dbReference type="Gene3D" id="3.30.420.40">
    <property type="match status" value="2"/>
</dbReference>
<evidence type="ECO:0000313" key="9">
    <source>
        <dbReference type="EMBL" id="EPD31101.1"/>
    </source>
</evidence>
<dbReference type="CDD" id="cd07781">
    <property type="entry name" value="ASKHA_NBD_FGGY_L-RBK"/>
    <property type="match status" value="1"/>
</dbReference>
<comment type="caution">
    <text evidence="9">The sequence shown here is derived from an EMBL/GenBank/DDBJ whole genome shotgun (WGS) entry which is preliminary data.</text>
</comment>
<evidence type="ECO:0000256" key="6">
    <source>
        <dbReference type="ARBA" id="ARBA00023277"/>
    </source>
</evidence>
<dbReference type="PANTHER" id="PTHR43435">
    <property type="entry name" value="RIBULOKINASE"/>
    <property type="match status" value="1"/>
</dbReference>
<dbReference type="GO" id="GO:0005524">
    <property type="term" value="F:ATP binding"/>
    <property type="evidence" value="ECO:0007669"/>
    <property type="project" value="UniProtKB-KW"/>
</dbReference>
<dbReference type="SUPFAM" id="SSF53067">
    <property type="entry name" value="Actin-like ATPase domain"/>
    <property type="match status" value="2"/>
</dbReference>
<dbReference type="EMBL" id="AGWN01000001">
    <property type="protein sequence ID" value="EPD31101.1"/>
    <property type="molecule type" value="Genomic_DNA"/>
</dbReference>
<gene>
    <name evidence="9" type="ORF">HMPREF9238_00861</name>
</gene>
<dbReference type="AlphaFoldDB" id="A0A9W5VWM7"/>
<dbReference type="PANTHER" id="PTHR43435:SF4">
    <property type="entry name" value="FGGY CARBOHYDRATE KINASE DOMAIN-CONTAINING PROTEIN"/>
    <property type="match status" value="1"/>
</dbReference>
<evidence type="ECO:0000256" key="4">
    <source>
        <dbReference type="ARBA" id="ARBA00022840"/>
    </source>
</evidence>
<organism evidence="9 10">
    <name type="scientific">Gleimia europaea ACS-120-V-Col10b</name>
    <dbReference type="NCBI Taxonomy" id="883069"/>
    <lineage>
        <taxon>Bacteria</taxon>
        <taxon>Bacillati</taxon>
        <taxon>Actinomycetota</taxon>
        <taxon>Actinomycetes</taxon>
        <taxon>Actinomycetales</taxon>
        <taxon>Actinomycetaceae</taxon>
        <taxon>Gleimia</taxon>
    </lineage>
</organism>
<dbReference type="GO" id="GO:0008741">
    <property type="term" value="F:ribulokinase activity"/>
    <property type="evidence" value="ECO:0007669"/>
    <property type="project" value="InterPro"/>
</dbReference>
<dbReference type="GO" id="GO:0005737">
    <property type="term" value="C:cytoplasm"/>
    <property type="evidence" value="ECO:0007669"/>
    <property type="project" value="TreeGrafter"/>
</dbReference>
<dbReference type="Proteomes" id="UP000014387">
    <property type="component" value="Unassembled WGS sequence"/>
</dbReference>
<dbReference type="InterPro" id="IPR043129">
    <property type="entry name" value="ATPase_NBD"/>
</dbReference>
<evidence type="ECO:0000256" key="5">
    <source>
        <dbReference type="ARBA" id="ARBA00022935"/>
    </source>
</evidence>
<dbReference type="GO" id="GO:0019150">
    <property type="term" value="F:D-ribulokinase activity"/>
    <property type="evidence" value="ECO:0007669"/>
    <property type="project" value="TreeGrafter"/>
</dbReference>
<evidence type="ECO:0000313" key="10">
    <source>
        <dbReference type="Proteomes" id="UP000014387"/>
    </source>
</evidence>
<feature type="domain" description="Carbohydrate kinase FGGY C-terminal" evidence="8">
    <location>
        <begin position="268"/>
        <end position="463"/>
    </location>
</feature>
<keyword evidence="6" id="KW-0119">Carbohydrate metabolism</keyword>
<keyword evidence="3 9" id="KW-0418">Kinase</keyword>
<evidence type="ECO:0000259" key="8">
    <source>
        <dbReference type="Pfam" id="PF02782"/>
    </source>
</evidence>
<protein>
    <submittedName>
        <fullName evidence="9">FGGY-family pentulose kinase</fullName>
    </submittedName>
</protein>
<accession>A0A9W5VWM7</accession>
<proteinExistence type="predicted"/>
<evidence type="ECO:0000256" key="3">
    <source>
        <dbReference type="ARBA" id="ARBA00022777"/>
    </source>
</evidence>
<keyword evidence="2" id="KW-0547">Nucleotide-binding</keyword>
<dbReference type="OrthoDB" id="9805576at2"/>
<sequence length="523" mass="57006">MVNPGFEGPYLLGIDFGTESCRAAIFDLKGEPIGFAATPYRTYHPHPGWAEQSPADWWEALGASVSQVLNNTGVPARKIAGISYDATTMTVVPMDVNGKELSRAIMWMDVRATKQAARASTIDHWARLYNGGGTLGATAEWFPFKAAWLRENDRELYDSAYRLLDAPDWLTYKLTGEWTININSAAMRGYYNRDYGGWPVEFYEHIGCGDVFDKLPEAVLDLGTPIGTLTPAAASHMSLVPGIPVAQGCADAWAGQIGMGVVAPGRIAVTTGSSQVINGQSDKPIHGKGFFGSYTDGVIKGQYTVEGGLVSSGSVLKWFKDGFARDVVMATERVGLNPYQYLDKASAHIPPGSDGLIVNEYFQGNRTPYTDSKARGIIWGLSLHHTPEHLYHAIKEAVCYGTAHTLKAMSDAGLKPTELVAAGGATKSRDWMQMHADVTGLPVVLPEVGDAVVLGSCILAAVGSGQYKSIDDAVRNMVHEKDRIEPNMETHEEYKFYLQQYMDAYPQMQELTHKTVDHVATNN</sequence>
<name>A0A9W5VWM7_9ACTO</name>
<dbReference type="Pfam" id="PF00370">
    <property type="entry name" value="FGGY_N"/>
    <property type="match status" value="1"/>
</dbReference>
<dbReference type="RefSeq" id="WP_016444213.1">
    <property type="nucleotide sequence ID" value="NZ_KE150266.1"/>
</dbReference>
<evidence type="ECO:0000256" key="1">
    <source>
        <dbReference type="ARBA" id="ARBA00022679"/>
    </source>
</evidence>
<keyword evidence="1" id="KW-0808">Transferase</keyword>
<feature type="domain" description="Carbohydrate kinase FGGY N-terminal" evidence="7">
    <location>
        <begin position="10"/>
        <end position="258"/>
    </location>
</feature>
<dbReference type="GO" id="GO:0019569">
    <property type="term" value="P:L-arabinose catabolic process to D-xylulose 5-phosphate"/>
    <property type="evidence" value="ECO:0007669"/>
    <property type="project" value="InterPro"/>
</dbReference>
<keyword evidence="10" id="KW-1185">Reference proteome</keyword>
<evidence type="ECO:0000259" key="7">
    <source>
        <dbReference type="Pfam" id="PF00370"/>
    </source>
</evidence>
<dbReference type="InterPro" id="IPR018484">
    <property type="entry name" value="FGGY_N"/>
</dbReference>
<dbReference type="InterPro" id="IPR005929">
    <property type="entry name" value="Ribulokinase"/>
</dbReference>
<dbReference type="InterPro" id="IPR000577">
    <property type="entry name" value="Carb_kinase_FGGY"/>
</dbReference>
<evidence type="ECO:0000256" key="2">
    <source>
        <dbReference type="ARBA" id="ARBA00022741"/>
    </source>
</evidence>
<reference evidence="9 10" key="1">
    <citation type="submission" date="2013-05" db="EMBL/GenBank/DDBJ databases">
        <title>The Genome Sequence of Actinomyces europaeus ACS-120-V-COL10B.</title>
        <authorList>
            <consortium name="The Broad Institute Genomics Platform"/>
            <person name="Earl A."/>
            <person name="Ward D."/>
            <person name="Feldgarden M."/>
            <person name="Gevers D."/>
            <person name="Saerens B."/>
            <person name="Vaneechoutte M."/>
            <person name="Walker B."/>
            <person name="Young S."/>
            <person name="Zeng Q."/>
            <person name="Gargeya S."/>
            <person name="Fitzgerald M."/>
            <person name="Haas B."/>
            <person name="Abouelleil A."/>
            <person name="Allen A.W."/>
            <person name="Alvarado L."/>
            <person name="Arachchi H.M."/>
            <person name="Berlin A.M."/>
            <person name="Chapman S.B."/>
            <person name="Gainer-Dewar J."/>
            <person name="Goldberg J."/>
            <person name="Griggs A."/>
            <person name="Gujja S."/>
            <person name="Hansen M."/>
            <person name="Howarth C."/>
            <person name="Imamovic A."/>
            <person name="Ireland A."/>
            <person name="Larimer J."/>
            <person name="McCowan C."/>
            <person name="Murphy C."/>
            <person name="Pearson M."/>
            <person name="Poon T.W."/>
            <person name="Priest M."/>
            <person name="Roberts A."/>
            <person name="Saif S."/>
            <person name="Shea T."/>
            <person name="Sisk P."/>
            <person name="Sykes S."/>
            <person name="Wortman J."/>
            <person name="Nusbaum C."/>
            <person name="Birren B."/>
        </authorList>
    </citation>
    <scope>NUCLEOTIDE SEQUENCE [LARGE SCALE GENOMIC DNA]</scope>
    <source>
        <strain evidence="9 10">ACS-120-V-Col10b</strain>
    </source>
</reference>
<keyword evidence="5" id="KW-0054">Arabinose catabolism</keyword>
<keyword evidence="4" id="KW-0067">ATP-binding</keyword>
<dbReference type="Pfam" id="PF02782">
    <property type="entry name" value="FGGY_C"/>
    <property type="match status" value="1"/>
</dbReference>
<dbReference type="PIRSF" id="PIRSF000538">
    <property type="entry name" value="GlpK"/>
    <property type="match status" value="1"/>
</dbReference>